<evidence type="ECO:0000313" key="3">
    <source>
        <dbReference type="Proteomes" id="UP000092993"/>
    </source>
</evidence>
<feature type="compositionally biased region" description="Polar residues" evidence="1">
    <location>
        <begin position="1"/>
        <end position="10"/>
    </location>
</feature>
<dbReference type="OrthoDB" id="3250036at2759"/>
<comment type="caution">
    <text evidence="2">The sequence shown here is derived from an EMBL/GenBank/DDBJ whole genome shotgun (WGS) entry which is preliminary data.</text>
</comment>
<dbReference type="EMBL" id="LUGG01000009">
    <property type="protein sequence ID" value="OBZ72716.1"/>
    <property type="molecule type" value="Genomic_DNA"/>
</dbReference>
<feature type="compositionally biased region" description="Polar residues" evidence="1">
    <location>
        <begin position="30"/>
        <end position="40"/>
    </location>
</feature>
<dbReference type="AlphaFoldDB" id="A0A1C7M8L6"/>
<organism evidence="2 3">
    <name type="scientific">Grifola frondosa</name>
    <name type="common">Maitake</name>
    <name type="synonym">Polyporus frondosus</name>
    <dbReference type="NCBI Taxonomy" id="5627"/>
    <lineage>
        <taxon>Eukaryota</taxon>
        <taxon>Fungi</taxon>
        <taxon>Dikarya</taxon>
        <taxon>Basidiomycota</taxon>
        <taxon>Agaricomycotina</taxon>
        <taxon>Agaricomycetes</taxon>
        <taxon>Polyporales</taxon>
        <taxon>Grifolaceae</taxon>
        <taxon>Grifola</taxon>
    </lineage>
</organism>
<accession>A0A1C7M8L6</accession>
<feature type="compositionally biased region" description="Acidic residues" evidence="1">
    <location>
        <begin position="145"/>
        <end position="155"/>
    </location>
</feature>
<evidence type="ECO:0000256" key="1">
    <source>
        <dbReference type="SAM" id="MobiDB-lite"/>
    </source>
</evidence>
<proteinExistence type="predicted"/>
<reference evidence="2 3" key="1">
    <citation type="submission" date="2016-03" db="EMBL/GenBank/DDBJ databases">
        <title>Whole genome sequencing of Grifola frondosa 9006-11.</title>
        <authorList>
            <person name="Min B."/>
            <person name="Park H."/>
            <person name="Kim J.-G."/>
            <person name="Cho H."/>
            <person name="Oh Y.-L."/>
            <person name="Kong W.-S."/>
            <person name="Choi I.-G."/>
        </authorList>
    </citation>
    <scope>NUCLEOTIDE SEQUENCE [LARGE SCALE GENOMIC DNA]</scope>
    <source>
        <strain evidence="2 3">9006-11</strain>
    </source>
</reference>
<sequence length="155" mass="17025">MSDARTSPAFNRTLADKPAGGRPHTEDDFNYTTGNYPPPNDTCSFSDLFRGYGSPQNVWSPFAQRGNVQAQTGLVDQSPSGSSISDKIQDPKQGQESARRDFVQQPGVGLDPYGRHADSRNEAAEKLISRYTEARDGQFERGFAGEDEEDVAAYQ</sequence>
<name>A0A1C7M8L6_GRIFR</name>
<dbReference type="OMA" id="QGLNPYG"/>
<gene>
    <name evidence="2" type="ORF">A0H81_07353</name>
</gene>
<feature type="region of interest" description="Disordered" evidence="1">
    <location>
        <begin position="1"/>
        <end position="40"/>
    </location>
</feature>
<protein>
    <submittedName>
        <fullName evidence="2">Uncharacterized protein</fullName>
    </submittedName>
</protein>
<feature type="region of interest" description="Disordered" evidence="1">
    <location>
        <begin position="73"/>
        <end position="121"/>
    </location>
</feature>
<dbReference type="Proteomes" id="UP000092993">
    <property type="component" value="Unassembled WGS sequence"/>
</dbReference>
<feature type="compositionally biased region" description="Polar residues" evidence="1">
    <location>
        <begin position="73"/>
        <end position="96"/>
    </location>
</feature>
<feature type="region of interest" description="Disordered" evidence="1">
    <location>
        <begin position="135"/>
        <end position="155"/>
    </location>
</feature>
<keyword evidence="3" id="KW-1185">Reference proteome</keyword>
<evidence type="ECO:0000313" key="2">
    <source>
        <dbReference type="EMBL" id="OBZ72716.1"/>
    </source>
</evidence>